<dbReference type="PANTHER" id="PTHR10039:SF16">
    <property type="entry name" value="GPI INOSITOL-DEACYLASE"/>
    <property type="match status" value="1"/>
</dbReference>
<dbReference type="InterPro" id="IPR056884">
    <property type="entry name" value="NPHP3-like_N"/>
</dbReference>
<dbReference type="STRING" id="1448320.A0A319D703"/>
<name>A0A319D703_9EURO</name>
<accession>A0A319D703</accession>
<feature type="region of interest" description="Disordered" evidence="2">
    <location>
        <begin position="1416"/>
        <end position="1449"/>
    </location>
</feature>
<dbReference type="EMBL" id="KZ825897">
    <property type="protein sequence ID" value="PYH93236.1"/>
    <property type="molecule type" value="Genomic_DNA"/>
</dbReference>
<dbReference type="Pfam" id="PF17109">
    <property type="entry name" value="Goodbye"/>
    <property type="match status" value="1"/>
</dbReference>
<sequence length="1566" mass="178419">MKAPLNLKKGGDDGFEFGEETMVELWEKAFDDAKGDIKFNPGDGESLADFHTANFPLTQTEALFREWRHPEARTPEGQERTKKLREHVQQCLGWAQTTCTYAHDHASGTFAEPIKLLAGGLSYLLQAAQDVSADLNTIQSTFQTISSAMQEINVMERHPVVTPTAKESLVKVFVALLYFCSYVGSDLRKQTRLGLWRKKVLRQEVDLTQQKCDKVEEAINNFHDSIRIEAYNDIKEIKEGVHWLIKNTNSKMQQTVLLGGMYSMSEKGNVLDKLAKTLQSKLHLNLTVLSQMATRMDEIMLQFVDNSFPWLRSDVLYQQWLYRHDTSPVLYVRGGDGVGKTFLTAHCYKLIPNMAGRNQSLVQKETVRQQLIMTYFLFEPGMQYFQNFPSVIASILFQIAAQDPKWCDSISGKAVLNSRDAMRVWKEIVLKRFEKRSHSSEELYILLDGVSDMQAKERDLMLRLFYETLHVRNHRVWILLTGSGKQNEVFPSDIADLSPIPMMEMMSDRKLAEKIIKKRMAELDNLQRIPPGSEGYAKISNYLFNAWNGNLSILDQTLEILDQNGTDKPTFLRFIDEIGNGDEKLVIHALRGADEAFKRAVKKVLVWCAFAKQVLTRSNLNDILHLDDELQAKGISLDAVLERCRNLLCIRRVLPSSLGPPSVDPELYWCSRPDHETDNNKDKTRKQTLDGDYEFIEFRQVKFKECIKHGGAKINMDANAEKVNIFVTLCDILCGSRSEPAESLHEYAAFNIVRHLREIDFEFEIQGTMPDNHSKERGLMDKLTKDRETKEKEARYEAKGISQHITDEQLKKVGQALYRVLTNETSVSSVFEKVQSQMAVNHIDFDLYDISPVDTQGLADCGNCIRTNINELVRAWAEKLVASDKDDRLSLPPHIWRWADAMKSHPERMLETLARGHLQSWVKKSTGEEARVPYKLAFRAFYTTGKFQYWPQYEDQINAKVAEDMLGQCRDSRTKFAQARLAAALLLYDSRDAQDREYALFLYEKNRHLDESMCAEKLYSLLGLASHYTPPHGSSNAATQWERVKEYTEEAIKCWKDSDAALRPNFNPEQCKNVFMLHVKACMALKDTKSARKTCQDALNNKFLRNSRALGYFLTTLVQIHADQEAHSSIIQTIQDQLEYQPPYFIPAWLMNRSRQTNKDDRLRRAAVLTGNVDFIIQIYDRAICYWAYRGLFHETCVMLSELAVIYRQDCHAIKMGEDILSRMLHAMMKDESLQVDSKLLSIIIMERFDIYYDRFSKARNKTAKEPLCQAANALISDVRVADVIESSTKATVLITLAKMWRGIGFKYRAYELADYAFKICIVDLEDRVDDNDMAAFRALTKVLQFAGLSKDAGIAASLIFDKANANALEVSDEEYQNTLFSVVQSPVSAEIMNLQIATGGATSPPAFIHEDPLSPCTSIGTEPTEPSPTTAATTPSNGSIQDEKATDEGNGSLLQCMGPCGKDKLDQWVPDSPAWYFCLDCPSTDYCNECFNTKDGHRNSLTRGLWSKVCWGKHTLIQQPISGWLGVKDGVIRVGGSSRGVKDWMLDMKERWAFEMKNNSKKPRA</sequence>
<evidence type="ECO:0000313" key="6">
    <source>
        <dbReference type="Proteomes" id="UP000247810"/>
    </source>
</evidence>
<evidence type="ECO:0000259" key="4">
    <source>
        <dbReference type="Pfam" id="PF24883"/>
    </source>
</evidence>
<evidence type="ECO:0000256" key="1">
    <source>
        <dbReference type="ARBA" id="ARBA00022737"/>
    </source>
</evidence>
<dbReference type="PANTHER" id="PTHR10039">
    <property type="entry name" value="AMELOGENIN"/>
    <property type="match status" value="1"/>
</dbReference>
<dbReference type="InterPro" id="IPR031350">
    <property type="entry name" value="Goodbye_dom"/>
</dbReference>
<keyword evidence="1" id="KW-0677">Repeat</keyword>
<evidence type="ECO:0000256" key="2">
    <source>
        <dbReference type="SAM" id="MobiDB-lite"/>
    </source>
</evidence>
<feature type="compositionally biased region" description="Low complexity" evidence="2">
    <location>
        <begin position="1422"/>
        <end position="1437"/>
    </location>
</feature>
<organism evidence="5 6">
    <name type="scientific">Aspergillus ellipticus CBS 707.79</name>
    <dbReference type="NCBI Taxonomy" id="1448320"/>
    <lineage>
        <taxon>Eukaryota</taxon>
        <taxon>Fungi</taxon>
        <taxon>Dikarya</taxon>
        <taxon>Ascomycota</taxon>
        <taxon>Pezizomycotina</taxon>
        <taxon>Eurotiomycetes</taxon>
        <taxon>Eurotiomycetidae</taxon>
        <taxon>Eurotiales</taxon>
        <taxon>Aspergillaceae</taxon>
        <taxon>Aspergillus</taxon>
        <taxon>Aspergillus subgen. Circumdati</taxon>
    </lineage>
</organism>
<evidence type="ECO:0000259" key="3">
    <source>
        <dbReference type="Pfam" id="PF17109"/>
    </source>
</evidence>
<evidence type="ECO:0000313" key="5">
    <source>
        <dbReference type="EMBL" id="PYH93236.1"/>
    </source>
</evidence>
<feature type="domain" description="Fungal STAND N-terminal Goodbye" evidence="3">
    <location>
        <begin position="53"/>
        <end position="152"/>
    </location>
</feature>
<dbReference type="Pfam" id="PF24883">
    <property type="entry name" value="NPHP3_N"/>
    <property type="match status" value="1"/>
</dbReference>
<dbReference type="OrthoDB" id="6415790at2759"/>
<dbReference type="VEuPathDB" id="FungiDB:BO71DRAFT_431168"/>
<feature type="domain" description="Nephrocystin 3-like N-terminal" evidence="4">
    <location>
        <begin position="309"/>
        <end position="481"/>
    </location>
</feature>
<gene>
    <name evidence="5" type="ORF">BO71DRAFT_431168</name>
</gene>
<reference evidence="5 6" key="1">
    <citation type="submission" date="2018-02" db="EMBL/GenBank/DDBJ databases">
        <title>The genomes of Aspergillus section Nigri reveals drivers in fungal speciation.</title>
        <authorList>
            <consortium name="DOE Joint Genome Institute"/>
            <person name="Vesth T.C."/>
            <person name="Nybo J."/>
            <person name="Theobald S."/>
            <person name="Brandl J."/>
            <person name="Frisvad J.C."/>
            <person name="Nielsen K.F."/>
            <person name="Lyhne E.K."/>
            <person name="Kogle M.E."/>
            <person name="Kuo A."/>
            <person name="Riley R."/>
            <person name="Clum A."/>
            <person name="Nolan M."/>
            <person name="Lipzen A."/>
            <person name="Salamov A."/>
            <person name="Henrissat B."/>
            <person name="Wiebenga A."/>
            <person name="De vries R.P."/>
            <person name="Grigoriev I.V."/>
            <person name="Mortensen U.H."/>
            <person name="Andersen M.R."/>
            <person name="Baker S.E."/>
        </authorList>
    </citation>
    <scope>NUCLEOTIDE SEQUENCE [LARGE SCALE GENOMIC DNA]</scope>
    <source>
        <strain evidence="5 6">CBS 707.79</strain>
    </source>
</reference>
<keyword evidence="6" id="KW-1185">Reference proteome</keyword>
<dbReference type="Proteomes" id="UP000247810">
    <property type="component" value="Unassembled WGS sequence"/>
</dbReference>
<proteinExistence type="predicted"/>
<protein>
    <submittedName>
        <fullName evidence="5">Uncharacterized protein</fullName>
    </submittedName>
</protein>